<dbReference type="InterPro" id="IPR003439">
    <property type="entry name" value="ABC_transporter-like_ATP-bd"/>
</dbReference>
<dbReference type="InterPro" id="IPR027417">
    <property type="entry name" value="P-loop_NTPase"/>
</dbReference>
<evidence type="ECO:0000256" key="3">
    <source>
        <dbReference type="ARBA" id="ARBA00022448"/>
    </source>
</evidence>
<dbReference type="Pfam" id="PF00005">
    <property type="entry name" value="ABC_tran"/>
    <property type="match status" value="1"/>
</dbReference>
<reference evidence="10" key="1">
    <citation type="journal article" date="2019" name="Int. J. Syst. Evol. Microbiol.">
        <title>The Global Catalogue of Microorganisms (GCM) 10K type strain sequencing project: providing services to taxonomists for standard genome sequencing and annotation.</title>
        <authorList>
            <consortium name="The Broad Institute Genomics Platform"/>
            <consortium name="The Broad Institute Genome Sequencing Center for Infectious Disease"/>
            <person name="Wu L."/>
            <person name="Ma J."/>
        </authorList>
    </citation>
    <scope>NUCLEOTIDE SEQUENCE [LARGE SCALE GENOMIC DNA]</scope>
    <source>
        <strain evidence="10">CGMCC 4.7283</strain>
    </source>
</reference>
<evidence type="ECO:0000256" key="7">
    <source>
        <dbReference type="ARBA" id="ARBA00023136"/>
    </source>
</evidence>
<dbReference type="SUPFAM" id="SSF52540">
    <property type="entry name" value="P-loop containing nucleoside triphosphate hydrolases"/>
    <property type="match status" value="1"/>
</dbReference>
<comment type="caution">
    <text evidence="9">The sequence shown here is derived from an EMBL/GenBank/DDBJ whole genome shotgun (WGS) entry which is preliminary data.</text>
</comment>
<gene>
    <name evidence="9" type="ORF">ACFO5X_03195</name>
</gene>
<evidence type="ECO:0000256" key="2">
    <source>
        <dbReference type="ARBA" id="ARBA00005417"/>
    </source>
</evidence>
<sequence length="342" mass="36594">MNPNATIMPEVTPAPPLLNVRDLSVTFCTAAGPLPALEAVSLAIRPGETLAVVGESGSGKSVLALALMGLLPPAARIEATEMSFGGTELTAIAQAARRRLRGRDMAMIFQEPATALNPVRRIGDQLVEAILLHDPMPLARARDRAVAALAATRIPDAEIRAQAYPHELSGGMRQRALIAMALIHRPRLLIADEPTTALDVTVQAQILDLIRDLANETGTATIFITHDMGVVAEMADRVAVLYAGRLVETAAAADLFDCPEHPYTLGLMGSLPELTPRGRPLLSIAGTVPDLRSLPSGCHFHPRCPFADSRCVQEQPRMRFLESTRAVACHHAPLMTMLGSMP</sequence>
<evidence type="ECO:0000256" key="1">
    <source>
        <dbReference type="ARBA" id="ARBA00004417"/>
    </source>
</evidence>
<dbReference type="PANTHER" id="PTHR43297:SF2">
    <property type="entry name" value="DIPEPTIDE TRANSPORT ATP-BINDING PROTEIN DPPD"/>
    <property type="match status" value="1"/>
</dbReference>
<dbReference type="Proteomes" id="UP001595973">
    <property type="component" value="Unassembled WGS sequence"/>
</dbReference>
<dbReference type="EMBL" id="JBHSGI010000002">
    <property type="protein sequence ID" value="MFC4667550.1"/>
    <property type="molecule type" value="Genomic_DNA"/>
</dbReference>
<dbReference type="PANTHER" id="PTHR43297">
    <property type="entry name" value="OLIGOPEPTIDE TRANSPORT ATP-BINDING PROTEIN APPD"/>
    <property type="match status" value="1"/>
</dbReference>
<dbReference type="InterPro" id="IPR013563">
    <property type="entry name" value="Oligopep_ABC_C"/>
</dbReference>
<evidence type="ECO:0000256" key="5">
    <source>
        <dbReference type="ARBA" id="ARBA00022741"/>
    </source>
</evidence>
<dbReference type="NCBIfam" id="TIGR01727">
    <property type="entry name" value="oligo_HPY"/>
    <property type="match status" value="1"/>
</dbReference>
<keyword evidence="3" id="KW-0813">Transport</keyword>
<accession>A0ABV9KC92</accession>
<evidence type="ECO:0000313" key="9">
    <source>
        <dbReference type="EMBL" id="MFC4667550.1"/>
    </source>
</evidence>
<keyword evidence="5" id="KW-0547">Nucleotide-binding</keyword>
<keyword evidence="4" id="KW-1003">Cell membrane</keyword>
<evidence type="ECO:0000256" key="6">
    <source>
        <dbReference type="ARBA" id="ARBA00022840"/>
    </source>
</evidence>
<dbReference type="GO" id="GO:0005524">
    <property type="term" value="F:ATP binding"/>
    <property type="evidence" value="ECO:0007669"/>
    <property type="project" value="UniProtKB-KW"/>
</dbReference>
<dbReference type="InterPro" id="IPR050388">
    <property type="entry name" value="ABC_Ni/Peptide_Import"/>
</dbReference>
<dbReference type="Pfam" id="PF08352">
    <property type="entry name" value="oligo_HPY"/>
    <property type="match status" value="1"/>
</dbReference>
<organism evidence="9 10">
    <name type="scientific">Seohaeicola nanhaiensis</name>
    <dbReference type="NCBI Taxonomy" id="1387282"/>
    <lineage>
        <taxon>Bacteria</taxon>
        <taxon>Pseudomonadati</taxon>
        <taxon>Pseudomonadota</taxon>
        <taxon>Alphaproteobacteria</taxon>
        <taxon>Rhodobacterales</taxon>
        <taxon>Roseobacteraceae</taxon>
        <taxon>Seohaeicola</taxon>
    </lineage>
</organism>
<keyword evidence="7" id="KW-0472">Membrane</keyword>
<proteinExistence type="inferred from homology"/>
<dbReference type="RefSeq" id="WP_380715780.1">
    <property type="nucleotide sequence ID" value="NZ_JBHSGI010000002.1"/>
</dbReference>
<dbReference type="PROSITE" id="PS50893">
    <property type="entry name" value="ABC_TRANSPORTER_2"/>
    <property type="match status" value="1"/>
</dbReference>
<dbReference type="SMART" id="SM00382">
    <property type="entry name" value="AAA"/>
    <property type="match status" value="1"/>
</dbReference>
<evidence type="ECO:0000256" key="4">
    <source>
        <dbReference type="ARBA" id="ARBA00022475"/>
    </source>
</evidence>
<comment type="similarity">
    <text evidence="2">Belongs to the ABC transporter superfamily.</text>
</comment>
<dbReference type="InterPro" id="IPR003593">
    <property type="entry name" value="AAA+_ATPase"/>
</dbReference>
<feature type="domain" description="ABC transporter" evidence="8">
    <location>
        <begin position="20"/>
        <end position="268"/>
    </location>
</feature>
<dbReference type="CDD" id="cd03257">
    <property type="entry name" value="ABC_NikE_OppD_transporters"/>
    <property type="match status" value="1"/>
</dbReference>
<keyword evidence="10" id="KW-1185">Reference proteome</keyword>
<comment type="subcellular location">
    <subcellularLocation>
        <location evidence="1">Cell inner membrane</location>
        <topology evidence="1">Peripheral membrane protein</topology>
    </subcellularLocation>
</comment>
<dbReference type="PROSITE" id="PS00211">
    <property type="entry name" value="ABC_TRANSPORTER_1"/>
    <property type="match status" value="1"/>
</dbReference>
<evidence type="ECO:0000313" key="10">
    <source>
        <dbReference type="Proteomes" id="UP001595973"/>
    </source>
</evidence>
<name>A0ABV9KC92_9RHOB</name>
<keyword evidence="6 9" id="KW-0067">ATP-binding</keyword>
<protein>
    <submittedName>
        <fullName evidence="9">ABC transporter ATP-binding protein</fullName>
    </submittedName>
</protein>
<dbReference type="InterPro" id="IPR017871">
    <property type="entry name" value="ABC_transporter-like_CS"/>
</dbReference>
<evidence type="ECO:0000259" key="8">
    <source>
        <dbReference type="PROSITE" id="PS50893"/>
    </source>
</evidence>
<dbReference type="Gene3D" id="3.40.50.300">
    <property type="entry name" value="P-loop containing nucleotide triphosphate hydrolases"/>
    <property type="match status" value="1"/>
</dbReference>